<protein>
    <submittedName>
        <fullName evidence="7">Polyprenyltransferase</fullName>
    </submittedName>
</protein>
<dbReference type="CDD" id="cd13964">
    <property type="entry name" value="PT_UbiA_1"/>
    <property type="match status" value="1"/>
</dbReference>
<dbReference type="NCBIfam" id="NF035940">
    <property type="entry name" value="prenyl_rel_EboC"/>
    <property type="match status" value="1"/>
</dbReference>
<dbReference type="InterPro" id="IPR050475">
    <property type="entry name" value="Prenyltransferase_related"/>
</dbReference>
<keyword evidence="2" id="KW-1003">Cell membrane</keyword>
<dbReference type="PANTHER" id="PTHR42723:SF1">
    <property type="entry name" value="CHLOROPHYLL SYNTHASE, CHLOROPLASTIC"/>
    <property type="match status" value="1"/>
</dbReference>
<evidence type="ECO:0000256" key="6">
    <source>
        <dbReference type="SAM" id="Phobius"/>
    </source>
</evidence>
<evidence type="ECO:0000256" key="2">
    <source>
        <dbReference type="ARBA" id="ARBA00022475"/>
    </source>
</evidence>
<dbReference type="GO" id="GO:0016020">
    <property type="term" value="C:membrane"/>
    <property type="evidence" value="ECO:0007669"/>
    <property type="project" value="UniProtKB-SubCell"/>
</dbReference>
<comment type="subcellular location">
    <subcellularLocation>
        <location evidence="1">Membrane</location>
        <topology evidence="1">Multi-pass membrane protein</topology>
    </subcellularLocation>
</comment>
<reference evidence="7 8" key="1">
    <citation type="submission" date="2018-11" db="EMBL/GenBank/DDBJ databases">
        <title>Draft genome sequence of Ferruginibacter sp. BO-59.</title>
        <authorList>
            <person name="Im W.T."/>
        </authorList>
    </citation>
    <scope>NUCLEOTIDE SEQUENCE [LARGE SCALE GENOMIC DNA]</scope>
    <source>
        <strain evidence="7 8">BO-59</strain>
    </source>
</reference>
<keyword evidence="7" id="KW-0808">Transferase</keyword>
<sequence length="286" mass="30389">MRPANIVTSVADVLAGVAISGYLVNENLSPTYISSILLLSLSTIGLYGGGVVFNDVFDAELDKIERPERPIPSGIISKGEGSLLGIILFATGIIAAAMVSVLSGLIAVSIIIAALVYDKWSKHNGFAGPFNMGLCRGLNLLLGISIVITAISAWWFVAIIPIIYIAAITMISRGEVHGGSKSALYSAALFYCIVIAAILFLSTGRDMIWWAAIFLIPFVWMIFYTLIKAIRLPSPQNIGKAVRAGVIALIVMDASMAAAFGATVLAFLIILLLPVSLWLAKIFAVT</sequence>
<feature type="transmembrane region" description="Helical" evidence="6">
    <location>
        <begin position="6"/>
        <end position="24"/>
    </location>
</feature>
<gene>
    <name evidence="7" type="ORF">EFY79_05655</name>
</gene>
<feature type="transmembrane region" description="Helical" evidence="6">
    <location>
        <begin position="138"/>
        <end position="171"/>
    </location>
</feature>
<accession>A0A3M9NMW8</accession>
<dbReference type="AlphaFoldDB" id="A0A3M9NMW8"/>
<dbReference type="Gene3D" id="1.10.357.140">
    <property type="entry name" value="UbiA prenyltransferase"/>
    <property type="match status" value="1"/>
</dbReference>
<name>A0A3M9NMW8_9BACT</name>
<keyword evidence="8" id="KW-1185">Reference proteome</keyword>
<dbReference type="Proteomes" id="UP000267223">
    <property type="component" value="Unassembled WGS sequence"/>
</dbReference>
<dbReference type="EMBL" id="RJJR01000002">
    <property type="protein sequence ID" value="RNI39126.1"/>
    <property type="molecule type" value="Genomic_DNA"/>
</dbReference>
<proteinExistence type="predicted"/>
<comment type="caution">
    <text evidence="7">The sequence shown here is derived from an EMBL/GenBank/DDBJ whole genome shotgun (WGS) entry which is preliminary data.</text>
</comment>
<dbReference type="OrthoDB" id="2908954at2"/>
<evidence type="ECO:0000313" key="8">
    <source>
        <dbReference type="Proteomes" id="UP000267223"/>
    </source>
</evidence>
<keyword evidence="3 6" id="KW-0812">Transmembrane</keyword>
<evidence type="ECO:0000256" key="4">
    <source>
        <dbReference type="ARBA" id="ARBA00022989"/>
    </source>
</evidence>
<evidence type="ECO:0000256" key="1">
    <source>
        <dbReference type="ARBA" id="ARBA00004141"/>
    </source>
</evidence>
<dbReference type="InterPro" id="IPR000537">
    <property type="entry name" value="UbiA_prenyltransferase"/>
</dbReference>
<dbReference type="PANTHER" id="PTHR42723">
    <property type="entry name" value="CHLOROPHYLL SYNTHASE"/>
    <property type="match status" value="1"/>
</dbReference>
<dbReference type="Pfam" id="PF01040">
    <property type="entry name" value="UbiA"/>
    <property type="match status" value="1"/>
</dbReference>
<keyword evidence="4 6" id="KW-1133">Transmembrane helix</keyword>
<feature type="transmembrane region" description="Helical" evidence="6">
    <location>
        <begin position="183"/>
        <end position="201"/>
    </location>
</feature>
<dbReference type="InterPro" id="IPR044878">
    <property type="entry name" value="UbiA_sf"/>
</dbReference>
<keyword evidence="5 6" id="KW-0472">Membrane</keyword>
<organism evidence="7 8">
    <name type="scientific">Hanamia caeni</name>
    <dbReference type="NCBI Taxonomy" id="2294116"/>
    <lineage>
        <taxon>Bacteria</taxon>
        <taxon>Pseudomonadati</taxon>
        <taxon>Bacteroidota</taxon>
        <taxon>Chitinophagia</taxon>
        <taxon>Chitinophagales</taxon>
        <taxon>Chitinophagaceae</taxon>
        <taxon>Hanamia</taxon>
    </lineage>
</organism>
<dbReference type="GO" id="GO:0016765">
    <property type="term" value="F:transferase activity, transferring alkyl or aryl (other than methyl) groups"/>
    <property type="evidence" value="ECO:0007669"/>
    <property type="project" value="InterPro"/>
</dbReference>
<evidence type="ECO:0000313" key="7">
    <source>
        <dbReference type="EMBL" id="RNI39126.1"/>
    </source>
</evidence>
<feature type="transmembrane region" description="Helical" evidence="6">
    <location>
        <begin position="247"/>
        <end position="280"/>
    </location>
</feature>
<feature type="transmembrane region" description="Helical" evidence="6">
    <location>
        <begin position="86"/>
        <end position="117"/>
    </location>
</feature>
<evidence type="ECO:0000256" key="5">
    <source>
        <dbReference type="ARBA" id="ARBA00023136"/>
    </source>
</evidence>
<feature type="transmembrane region" description="Helical" evidence="6">
    <location>
        <begin position="36"/>
        <end position="53"/>
    </location>
</feature>
<evidence type="ECO:0000256" key="3">
    <source>
        <dbReference type="ARBA" id="ARBA00022692"/>
    </source>
</evidence>
<feature type="transmembrane region" description="Helical" evidence="6">
    <location>
        <begin position="208"/>
        <end position="227"/>
    </location>
</feature>